<feature type="region of interest" description="Disordered" evidence="1">
    <location>
        <begin position="1"/>
        <end position="40"/>
    </location>
</feature>
<dbReference type="AlphaFoldDB" id="A0AA86VSQ4"/>
<accession>A0AA86VSQ4</accession>
<evidence type="ECO:0000256" key="1">
    <source>
        <dbReference type="SAM" id="MobiDB-lite"/>
    </source>
</evidence>
<name>A0AA86VSQ4_9FABA</name>
<proteinExistence type="predicted"/>
<reference evidence="2" key="1">
    <citation type="submission" date="2023-10" db="EMBL/GenBank/DDBJ databases">
        <authorList>
            <person name="Domelevo Entfellner J.-B."/>
        </authorList>
    </citation>
    <scope>NUCLEOTIDE SEQUENCE</scope>
</reference>
<protein>
    <submittedName>
        <fullName evidence="2">Uncharacterized protein</fullName>
    </submittedName>
</protein>
<organism evidence="2 3">
    <name type="scientific">Sphenostylis stenocarpa</name>
    <dbReference type="NCBI Taxonomy" id="92480"/>
    <lineage>
        <taxon>Eukaryota</taxon>
        <taxon>Viridiplantae</taxon>
        <taxon>Streptophyta</taxon>
        <taxon>Embryophyta</taxon>
        <taxon>Tracheophyta</taxon>
        <taxon>Spermatophyta</taxon>
        <taxon>Magnoliopsida</taxon>
        <taxon>eudicotyledons</taxon>
        <taxon>Gunneridae</taxon>
        <taxon>Pentapetalae</taxon>
        <taxon>rosids</taxon>
        <taxon>fabids</taxon>
        <taxon>Fabales</taxon>
        <taxon>Fabaceae</taxon>
        <taxon>Papilionoideae</taxon>
        <taxon>50 kb inversion clade</taxon>
        <taxon>NPAAA clade</taxon>
        <taxon>indigoferoid/millettioid clade</taxon>
        <taxon>Phaseoleae</taxon>
        <taxon>Sphenostylis</taxon>
    </lineage>
</organism>
<keyword evidence="3" id="KW-1185">Reference proteome</keyword>
<dbReference type="Gramene" id="rna-AYBTSS11_LOCUS19952">
    <property type="protein sequence ID" value="CAJ1963766.1"/>
    <property type="gene ID" value="gene-AYBTSS11_LOCUS19952"/>
</dbReference>
<sequence>MKGGYWRISSDSEQEARSMDDCETPKAATLGRSASLSSSSPSAAFRMKRVFSVSMRRSWSVSERYCRMPNEEDEMEGTRSERQEGGVKKKILKACKRFLRFSSSSS</sequence>
<evidence type="ECO:0000313" key="3">
    <source>
        <dbReference type="Proteomes" id="UP001189624"/>
    </source>
</evidence>
<gene>
    <name evidence="2" type="ORF">AYBTSS11_LOCUS19952</name>
</gene>
<dbReference type="PANTHER" id="PTHR38386:SF7">
    <property type="entry name" value="TOPOISOMERASE 1-ASSOCIATED FACTOR 1"/>
    <property type="match status" value="1"/>
</dbReference>
<dbReference type="PANTHER" id="PTHR38386">
    <property type="entry name" value="OS05G0426900 PROTEIN"/>
    <property type="match status" value="1"/>
</dbReference>
<dbReference type="EMBL" id="OY731403">
    <property type="protein sequence ID" value="CAJ1963766.1"/>
    <property type="molecule type" value="Genomic_DNA"/>
</dbReference>
<feature type="compositionally biased region" description="Basic and acidic residues" evidence="1">
    <location>
        <begin position="14"/>
        <end position="24"/>
    </location>
</feature>
<dbReference type="Proteomes" id="UP001189624">
    <property type="component" value="Chromosome 6"/>
</dbReference>
<evidence type="ECO:0000313" key="2">
    <source>
        <dbReference type="EMBL" id="CAJ1963766.1"/>
    </source>
</evidence>